<dbReference type="InterPro" id="IPR023772">
    <property type="entry name" value="DNA-bd_HTH_TetR-type_CS"/>
</dbReference>
<dbReference type="Gene3D" id="1.10.357.10">
    <property type="entry name" value="Tetracycline Repressor, domain 2"/>
    <property type="match status" value="1"/>
</dbReference>
<dbReference type="SUPFAM" id="SSF46689">
    <property type="entry name" value="Homeodomain-like"/>
    <property type="match status" value="1"/>
</dbReference>
<dbReference type="Pfam" id="PF00440">
    <property type="entry name" value="TetR_N"/>
    <property type="match status" value="1"/>
</dbReference>
<dbReference type="Pfam" id="PF02909">
    <property type="entry name" value="TetR_C_1"/>
    <property type="match status" value="1"/>
</dbReference>
<reference evidence="7" key="2">
    <citation type="submission" date="2020-09" db="EMBL/GenBank/DDBJ databases">
        <authorList>
            <person name="Sun Q."/>
            <person name="Sedlacek I."/>
        </authorList>
    </citation>
    <scope>NUCLEOTIDE SEQUENCE</scope>
    <source>
        <strain evidence="7">CCM 7905</strain>
    </source>
</reference>
<dbReference type="PROSITE" id="PS01081">
    <property type="entry name" value="HTH_TETR_1"/>
    <property type="match status" value="1"/>
</dbReference>
<evidence type="ECO:0000313" key="8">
    <source>
        <dbReference type="Proteomes" id="UP000654257"/>
    </source>
</evidence>
<evidence type="ECO:0000313" key="7">
    <source>
        <dbReference type="EMBL" id="GGG11943.1"/>
    </source>
</evidence>
<sequence>MQLRRQDVVVGALAILDEYGLADLTMRRLAGSLGVGPGALYWHFPNKQALLGAVSDLVLAPVGRPFTTSTWDGRATEAAHRLRDALLAHRDGAEVVASSLSARTVTSLVRDLLCDTMSAADLDDSDASSAADTLLYYVLGAAMDEQARLQLDSAGALTESASPIAESPSATERFGFGLELFLDGVRHRVHAMR</sequence>
<feature type="DNA-binding region" description="H-T-H motif" evidence="5">
    <location>
        <begin position="25"/>
        <end position="44"/>
    </location>
</feature>
<dbReference type="PANTHER" id="PTHR30055:SF151">
    <property type="entry name" value="TRANSCRIPTIONAL REGULATORY PROTEIN"/>
    <property type="match status" value="1"/>
</dbReference>
<evidence type="ECO:0000256" key="3">
    <source>
        <dbReference type="ARBA" id="ARBA00023125"/>
    </source>
</evidence>
<evidence type="ECO:0000256" key="4">
    <source>
        <dbReference type="ARBA" id="ARBA00023163"/>
    </source>
</evidence>
<comment type="caution">
    <text evidence="7">The sequence shown here is derived from an EMBL/GenBank/DDBJ whole genome shotgun (WGS) entry which is preliminary data.</text>
</comment>
<evidence type="ECO:0000256" key="5">
    <source>
        <dbReference type="PROSITE-ProRule" id="PRU00335"/>
    </source>
</evidence>
<dbReference type="AlphaFoldDB" id="A0A917D4H6"/>
<dbReference type="InterPro" id="IPR001647">
    <property type="entry name" value="HTH_TetR"/>
</dbReference>
<dbReference type="PROSITE" id="PS50977">
    <property type="entry name" value="HTH_TETR_2"/>
    <property type="match status" value="1"/>
</dbReference>
<evidence type="ECO:0000256" key="1">
    <source>
        <dbReference type="ARBA" id="ARBA00022491"/>
    </source>
</evidence>
<dbReference type="Proteomes" id="UP000654257">
    <property type="component" value="Unassembled WGS sequence"/>
</dbReference>
<dbReference type="GO" id="GO:0046677">
    <property type="term" value="P:response to antibiotic"/>
    <property type="evidence" value="ECO:0007669"/>
    <property type="project" value="InterPro"/>
</dbReference>
<proteinExistence type="predicted"/>
<dbReference type="Gene3D" id="1.10.10.60">
    <property type="entry name" value="Homeodomain-like"/>
    <property type="match status" value="1"/>
</dbReference>
<gene>
    <name evidence="7" type="ORF">GCM10007304_27400</name>
</gene>
<dbReference type="InterPro" id="IPR036271">
    <property type="entry name" value="Tet_transcr_reg_TetR-rel_C_sf"/>
</dbReference>
<dbReference type="RefSeq" id="WP_188545429.1">
    <property type="nucleotide sequence ID" value="NZ_BMCU01000003.1"/>
</dbReference>
<dbReference type="GO" id="GO:0045892">
    <property type="term" value="P:negative regulation of DNA-templated transcription"/>
    <property type="evidence" value="ECO:0007669"/>
    <property type="project" value="InterPro"/>
</dbReference>
<dbReference type="InterPro" id="IPR050109">
    <property type="entry name" value="HTH-type_TetR-like_transc_reg"/>
</dbReference>
<keyword evidence="3 5" id="KW-0238">DNA-binding</keyword>
<evidence type="ECO:0000256" key="2">
    <source>
        <dbReference type="ARBA" id="ARBA00023015"/>
    </source>
</evidence>
<accession>A0A917D4H6</accession>
<dbReference type="GO" id="GO:0000976">
    <property type="term" value="F:transcription cis-regulatory region binding"/>
    <property type="evidence" value="ECO:0007669"/>
    <property type="project" value="TreeGrafter"/>
</dbReference>
<keyword evidence="2" id="KW-0805">Transcription regulation</keyword>
<dbReference type="PANTHER" id="PTHR30055">
    <property type="entry name" value="HTH-TYPE TRANSCRIPTIONAL REGULATOR RUTR"/>
    <property type="match status" value="1"/>
</dbReference>
<dbReference type="InterPro" id="IPR009057">
    <property type="entry name" value="Homeodomain-like_sf"/>
</dbReference>
<keyword evidence="4" id="KW-0804">Transcription</keyword>
<dbReference type="SUPFAM" id="SSF48498">
    <property type="entry name" value="Tetracyclin repressor-like, C-terminal domain"/>
    <property type="match status" value="1"/>
</dbReference>
<name>A0A917D4H6_9NOCA</name>
<dbReference type="PRINTS" id="PR00455">
    <property type="entry name" value="HTHTETR"/>
</dbReference>
<organism evidence="7 8">
    <name type="scientific">Rhodococcoides trifolii</name>
    <dbReference type="NCBI Taxonomy" id="908250"/>
    <lineage>
        <taxon>Bacteria</taxon>
        <taxon>Bacillati</taxon>
        <taxon>Actinomycetota</taxon>
        <taxon>Actinomycetes</taxon>
        <taxon>Mycobacteriales</taxon>
        <taxon>Nocardiaceae</taxon>
        <taxon>Rhodococcoides</taxon>
    </lineage>
</organism>
<dbReference type="EMBL" id="BMCU01000003">
    <property type="protein sequence ID" value="GGG11943.1"/>
    <property type="molecule type" value="Genomic_DNA"/>
</dbReference>
<keyword evidence="8" id="KW-1185">Reference proteome</keyword>
<dbReference type="PRINTS" id="PR00400">
    <property type="entry name" value="TETREPRESSOR"/>
</dbReference>
<dbReference type="InterPro" id="IPR003012">
    <property type="entry name" value="Tet_transcr_reg_TetR"/>
</dbReference>
<keyword evidence="1" id="KW-0678">Repressor</keyword>
<feature type="domain" description="HTH tetR-type" evidence="6">
    <location>
        <begin position="2"/>
        <end position="62"/>
    </location>
</feature>
<dbReference type="GO" id="GO:0003700">
    <property type="term" value="F:DNA-binding transcription factor activity"/>
    <property type="evidence" value="ECO:0007669"/>
    <property type="project" value="TreeGrafter"/>
</dbReference>
<dbReference type="InterPro" id="IPR004111">
    <property type="entry name" value="Repressor_TetR_C"/>
</dbReference>
<reference evidence="7" key="1">
    <citation type="journal article" date="2014" name="Int. J. Syst. Evol. Microbiol.">
        <title>Complete genome sequence of Corynebacterium casei LMG S-19264T (=DSM 44701T), isolated from a smear-ripened cheese.</title>
        <authorList>
            <consortium name="US DOE Joint Genome Institute (JGI-PGF)"/>
            <person name="Walter F."/>
            <person name="Albersmeier A."/>
            <person name="Kalinowski J."/>
            <person name="Ruckert C."/>
        </authorList>
    </citation>
    <scope>NUCLEOTIDE SEQUENCE</scope>
    <source>
        <strain evidence="7">CCM 7905</strain>
    </source>
</reference>
<evidence type="ECO:0000259" key="6">
    <source>
        <dbReference type="PROSITE" id="PS50977"/>
    </source>
</evidence>
<protein>
    <submittedName>
        <fullName evidence="7">Transcriptional regulator, TetR family protein</fullName>
    </submittedName>
</protein>